<comment type="subcellular location">
    <subcellularLocation>
        <location evidence="9">Cell membrane</location>
        <topology evidence="9">Peripheral membrane protein</topology>
        <orientation evidence="9">Cytoplasmic side</orientation>
    </subcellularLocation>
    <subcellularLocation>
        <location evidence="9">Cytoplasm</location>
    </subcellularLocation>
</comment>
<evidence type="ECO:0000259" key="12">
    <source>
        <dbReference type="SMART" id="SM00382"/>
    </source>
</evidence>
<dbReference type="PANTHER" id="PTHR43134:SF1">
    <property type="entry name" value="SIGNAL RECOGNITION PARTICLE RECEPTOR SUBUNIT ALPHA"/>
    <property type="match status" value="1"/>
</dbReference>
<feature type="domain" description="Signal recognition particle SRP54 helical bundle" evidence="14">
    <location>
        <begin position="241"/>
        <end position="320"/>
    </location>
</feature>
<keyword evidence="11" id="KW-1133">Transmembrane helix</keyword>
<dbReference type="GO" id="GO:0005737">
    <property type="term" value="C:cytoplasm"/>
    <property type="evidence" value="ECO:0007669"/>
    <property type="project" value="UniProtKB-SubCell"/>
</dbReference>
<dbReference type="InterPro" id="IPR003593">
    <property type="entry name" value="AAA+_ATPase"/>
</dbReference>
<dbReference type="InterPro" id="IPR042101">
    <property type="entry name" value="SRP54_N_sf"/>
</dbReference>
<dbReference type="Gene3D" id="1.20.120.140">
    <property type="entry name" value="Signal recognition particle SRP54, nucleotide-binding domain"/>
    <property type="match status" value="1"/>
</dbReference>
<dbReference type="GO" id="GO:0005886">
    <property type="term" value="C:plasma membrane"/>
    <property type="evidence" value="ECO:0007669"/>
    <property type="project" value="UniProtKB-SubCell"/>
</dbReference>
<organism evidence="15 16">
    <name type="scientific">Brachybacterium aquaticum</name>
    <dbReference type="NCBI Taxonomy" id="1432564"/>
    <lineage>
        <taxon>Bacteria</taxon>
        <taxon>Bacillati</taxon>
        <taxon>Actinomycetota</taxon>
        <taxon>Actinomycetes</taxon>
        <taxon>Micrococcales</taxon>
        <taxon>Dermabacteraceae</taxon>
        <taxon>Brachybacterium</taxon>
    </lineage>
</organism>
<dbReference type="Pfam" id="PF00448">
    <property type="entry name" value="SRP54"/>
    <property type="match status" value="1"/>
</dbReference>
<proteinExistence type="inferred from homology"/>
<accession>A0A841AGC9</accession>
<evidence type="ECO:0000256" key="4">
    <source>
        <dbReference type="ARBA" id="ARBA00022801"/>
    </source>
</evidence>
<keyword evidence="6 9" id="KW-0472">Membrane</keyword>
<dbReference type="HAMAP" id="MF_00920">
    <property type="entry name" value="FtsY"/>
    <property type="match status" value="1"/>
</dbReference>
<dbReference type="SMART" id="SM00382">
    <property type="entry name" value="AAA"/>
    <property type="match status" value="1"/>
</dbReference>
<keyword evidence="2 9" id="KW-0963">Cytoplasm</keyword>
<feature type="compositionally biased region" description="Low complexity" evidence="10">
    <location>
        <begin position="176"/>
        <end position="226"/>
    </location>
</feature>
<keyword evidence="3 9" id="KW-0547">Nucleotide-binding</keyword>
<dbReference type="GO" id="GO:0006614">
    <property type="term" value="P:SRP-dependent cotranslational protein targeting to membrane"/>
    <property type="evidence" value="ECO:0007669"/>
    <property type="project" value="InterPro"/>
</dbReference>
<keyword evidence="4 9" id="KW-0378">Hydrolase</keyword>
<feature type="compositionally biased region" description="Low complexity" evidence="10">
    <location>
        <begin position="48"/>
        <end position="62"/>
    </location>
</feature>
<comment type="function">
    <text evidence="9">Involved in targeting and insertion of nascent membrane proteins into the cytoplasmic membrane. Acts as a receptor for the complex formed by the signal recognition particle (SRP) and the ribosome-nascent chain (RNC).</text>
</comment>
<evidence type="ECO:0000259" key="14">
    <source>
        <dbReference type="SMART" id="SM00963"/>
    </source>
</evidence>
<evidence type="ECO:0000256" key="11">
    <source>
        <dbReference type="SAM" id="Phobius"/>
    </source>
</evidence>
<feature type="domain" description="AAA+ ATPase" evidence="12">
    <location>
        <begin position="341"/>
        <end position="495"/>
    </location>
</feature>
<dbReference type="AlphaFoldDB" id="A0A841AGC9"/>
<dbReference type="SMART" id="SM00963">
    <property type="entry name" value="SRP54_N"/>
    <property type="match status" value="1"/>
</dbReference>
<sequence length="546" mass="55517">MEPDALLALIAGGGSGILVLGAGAWAYVRHRGRKGSSDGGSTQHQDGTDSAESTGTAGTATAVKERPKDRPAAPTWADTLSAPAPTAKPAPAPTTEDAADAQPADAPSAAAGTPTETATETPSADAPAGAPADQDVPFDQEAPDTPGEVQAPAASAPLATDTPEADASEADAPVTDAPSAHAPAADAPSAHAPAADAPSAHAPAADAPSADAPAGPAEESAAPAGPVIETPEAPESRMVRLRERLARSGSLGRGILTLLTRSTVDESTWDEIEETLLLADLGPTATDEMLANLKRRIQVLGTDDAVAVRQVLREELLALVDPSLDRRLAATRRTAPDGTVVPSVILMVGVNGTGKTTTVGKLARVLVAADRSVVLGAADTFRAAAADQLATWGSRVGVDTVRSDRDGADPAAVAFDAVKKGVEQEVDVVIIDTAGRLQNKKGLMDELGKVRRVAEKGLHGDEVAEVLLVIDATTGQNGMQQARVFSEAVHITGIVLTKLDGTAKGGIVVNVQRELGVPVKMVGLGEGMDDLTPFDPHGFVDALLEG</sequence>
<evidence type="ECO:0000256" key="9">
    <source>
        <dbReference type="HAMAP-Rule" id="MF_00920"/>
    </source>
</evidence>
<evidence type="ECO:0000256" key="8">
    <source>
        <dbReference type="ARBA" id="ARBA00048027"/>
    </source>
</evidence>
<dbReference type="GO" id="GO:0005525">
    <property type="term" value="F:GTP binding"/>
    <property type="evidence" value="ECO:0007669"/>
    <property type="project" value="UniProtKB-UniRule"/>
</dbReference>
<dbReference type="NCBIfam" id="TIGR00064">
    <property type="entry name" value="ftsY"/>
    <property type="match status" value="1"/>
</dbReference>
<feature type="binding site" evidence="9">
    <location>
        <begin position="432"/>
        <end position="436"/>
    </location>
    <ligand>
        <name>GTP</name>
        <dbReference type="ChEBI" id="CHEBI:37565"/>
    </ligand>
</feature>
<dbReference type="Pfam" id="PF02881">
    <property type="entry name" value="SRP54_N"/>
    <property type="match status" value="1"/>
</dbReference>
<dbReference type="SUPFAM" id="SSF52540">
    <property type="entry name" value="P-loop containing nucleoside triphosphate hydrolases"/>
    <property type="match status" value="1"/>
</dbReference>
<feature type="binding site" evidence="9">
    <location>
        <begin position="497"/>
        <end position="500"/>
    </location>
    <ligand>
        <name>GTP</name>
        <dbReference type="ChEBI" id="CHEBI:37565"/>
    </ligand>
</feature>
<dbReference type="GO" id="GO:0005047">
    <property type="term" value="F:signal recognition particle binding"/>
    <property type="evidence" value="ECO:0007669"/>
    <property type="project" value="TreeGrafter"/>
</dbReference>
<keyword evidence="7 9" id="KW-0675">Receptor</keyword>
<evidence type="ECO:0000313" key="16">
    <source>
        <dbReference type="Proteomes" id="UP000588158"/>
    </source>
</evidence>
<comment type="subunit">
    <text evidence="9">Part of the signal recognition particle protein translocation system, which is composed of SRP and FtsY.</text>
</comment>
<dbReference type="EMBL" id="JACHLZ010000001">
    <property type="protein sequence ID" value="MBB5832098.1"/>
    <property type="molecule type" value="Genomic_DNA"/>
</dbReference>
<gene>
    <name evidence="9" type="primary">ftsY</name>
    <name evidence="15" type="ORF">HNR70_001911</name>
</gene>
<dbReference type="SMART" id="SM00962">
    <property type="entry name" value="SRP54"/>
    <property type="match status" value="1"/>
</dbReference>
<evidence type="ECO:0000256" key="10">
    <source>
        <dbReference type="SAM" id="MobiDB-lite"/>
    </source>
</evidence>
<dbReference type="GO" id="GO:0003924">
    <property type="term" value="F:GTPase activity"/>
    <property type="evidence" value="ECO:0007669"/>
    <property type="project" value="UniProtKB-UniRule"/>
</dbReference>
<keyword evidence="11" id="KW-0812">Transmembrane</keyword>
<evidence type="ECO:0000259" key="13">
    <source>
        <dbReference type="SMART" id="SM00962"/>
    </source>
</evidence>
<comment type="caution">
    <text evidence="15">The sequence shown here is derived from an EMBL/GenBank/DDBJ whole genome shotgun (WGS) entry which is preliminary data.</text>
</comment>
<evidence type="ECO:0000256" key="7">
    <source>
        <dbReference type="ARBA" id="ARBA00023170"/>
    </source>
</evidence>
<evidence type="ECO:0000256" key="3">
    <source>
        <dbReference type="ARBA" id="ARBA00022741"/>
    </source>
</evidence>
<evidence type="ECO:0000256" key="6">
    <source>
        <dbReference type="ARBA" id="ARBA00023136"/>
    </source>
</evidence>
<evidence type="ECO:0000256" key="2">
    <source>
        <dbReference type="ARBA" id="ARBA00022490"/>
    </source>
</evidence>
<keyword evidence="16" id="KW-1185">Reference proteome</keyword>
<dbReference type="FunFam" id="3.40.50.300:FF:000053">
    <property type="entry name" value="Signal recognition particle receptor FtsY"/>
    <property type="match status" value="1"/>
</dbReference>
<dbReference type="InterPro" id="IPR000897">
    <property type="entry name" value="SRP54_GTPase_dom"/>
</dbReference>
<dbReference type="RefSeq" id="WP_184325471.1">
    <property type="nucleotide sequence ID" value="NZ_JACHLZ010000001.1"/>
</dbReference>
<dbReference type="InterPro" id="IPR027417">
    <property type="entry name" value="P-loop_NTPase"/>
</dbReference>
<dbReference type="InterPro" id="IPR036225">
    <property type="entry name" value="SRP/SRP_N"/>
</dbReference>
<comment type="similarity">
    <text evidence="9">Belongs to the GTP-binding SRP family. FtsY subfamily.</text>
</comment>
<protein>
    <recommendedName>
        <fullName evidence="9">Signal recognition particle receptor FtsY</fullName>
        <shortName evidence="9">SRP receptor</shortName>
        <ecNumber evidence="9">3.6.5.4</ecNumber>
    </recommendedName>
</protein>
<dbReference type="InterPro" id="IPR013822">
    <property type="entry name" value="Signal_recog_particl_SRP54_hlx"/>
</dbReference>
<dbReference type="Proteomes" id="UP000588158">
    <property type="component" value="Unassembled WGS sequence"/>
</dbReference>
<dbReference type="Gene3D" id="3.40.50.300">
    <property type="entry name" value="P-loop containing nucleotide triphosphate hydrolases"/>
    <property type="match status" value="1"/>
</dbReference>
<feature type="domain" description="SRP54-type proteins GTP-binding" evidence="13">
    <location>
        <begin position="342"/>
        <end position="545"/>
    </location>
</feature>
<feature type="region of interest" description="Disordered" evidence="10">
    <location>
        <begin position="32"/>
        <end position="236"/>
    </location>
</feature>
<feature type="transmembrane region" description="Helical" evidence="11">
    <location>
        <begin position="6"/>
        <end position="28"/>
    </location>
</feature>
<keyword evidence="5 9" id="KW-0342">GTP-binding</keyword>
<evidence type="ECO:0000313" key="15">
    <source>
        <dbReference type="EMBL" id="MBB5832098.1"/>
    </source>
</evidence>
<comment type="catalytic activity">
    <reaction evidence="8 9">
        <text>GTP + H2O = GDP + phosphate + H(+)</text>
        <dbReference type="Rhea" id="RHEA:19669"/>
        <dbReference type="ChEBI" id="CHEBI:15377"/>
        <dbReference type="ChEBI" id="CHEBI:15378"/>
        <dbReference type="ChEBI" id="CHEBI:37565"/>
        <dbReference type="ChEBI" id="CHEBI:43474"/>
        <dbReference type="ChEBI" id="CHEBI:58189"/>
        <dbReference type="EC" id="3.6.5.4"/>
    </reaction>
</comment>
<name>A0A841AGC9_9MICO</name>
<reference evidence="15 16" key="1">
    <citation type="submission" date="2020-08" db="EMBL/GenBank/DDBJ databases">
        <title>Sequencing the genomes of 1000 actinobacteria strains.</title>
        <authorList>
            <person name="Klenk H.-P."/>
        </authorList>
    </citation>
    <scope>NUCLEOTIDE SEQUENCE [LARGE SCALE GENOMIC DNA]</scope>
    <source>
        <strain evidence="15 16">DSM 28796</strain>
    </source>
</reference>
<evidence type="ECO:0000256" key="1">
    <source>
        <dbReference type="ARBA" id="ARBA00022475"/>
    </source>
</evidence>
<keyword evidence="1 9" id="KW-1003">Cell membrane</keyword>
<dbReference type="EC" id="3.6.5.4" evidence="9"/>
<dbReference type="PANTHER" id="PTHR43134">
    <property type="entry name" value="SIGNAL RECOGNITION PARTICLE RECEPTOR SUBUNIT ALPHA"/>
    <property type="match status" value="1"/>
</dbReference>
<dbReference type="InterPro" id="IPR004390">
    <property type="entry name" value="SR_rcpt_FtsY"/>
</dbReference>
<feature type="compositionally biased region" description="Low complexity" evidence="10">
    <location>
        <begin position="93"/>
        <end position="135"/>
    </location>
</feature>
<dbReference type="SUPFAM" id="SSF47364">
    <property type="entry name" value="Domain of the SRP/SRP receptor G-proteins"/>
    <property type="match status" value="1"/>
</dbReference>
<evidence type="ECO:0000256" key="5">
    <source>
        <dbReference type="ARBA" id="ARBA00023134"/>
    </source>
</evidence>
<feature type="binding site" evidence="9">
    <location>
        <begin position="349"/>
        <end position="356"/>
    </location>
    <ligand>
        <name>GTP</name>
        <dbReference type="ChEBI" id="CHEBI:37565"/>
    </ligand>
</feature>